<dbReference type="EMBL" id="BGPR01000027">
    <property type="protein sequence ID" value="GBL81947.1"/>
    <property type="molecule type" value="Genomic_DNA"/>
</dbReference>
<accession>A0A4Y2AR18</accession>
<sequence>MLSNSVNQFLSINVVPHYYQKNVDINDLQESKRYEGFTLNCLWWDPIKPSVTVKEKSHVGCGFASRLYNEHYIGLYYIYCVNVCLTFVVNFSFHDTHLFSFTTESSSCADVSGLSFSVVIRPPSVMALICRLLVSESSSYVSGAIFTVGFIPPPVLVLNCYLSVPDSYSYVPGPSFTVDVRFSPVIMAIRCPSFPMVLPYL</sequence>
<name>A0A4Y2AR18_ARAVE</name>
<feature type="transmembrane region" description="Helical" evidence="1">
    <location>
        <begin position="141"/>
        <end position="164"/>
    </location>
</feature>
<protein>
    <submittedName>
        <fullName evidence="2">Uncharacterized protein</fullName>
    </submittedName>
</protein>
<dbReference type="AlphaFoldDB" id="A0A4Y2AR18"/>
<organism evidence="2 3">
    <name type="scientific">Araneus ventricosus</name>
    <name type="common">Orbweaver spider</name>
    <name type="synonym">Epeira ventricosa</name>
    <dbReference type="NCBI Taxonomy" id="182803"/>
    <lineage>
        <taxon>Eukaryota</taxon>
        <taxon>Metazoa</taxon>
        <taxon>Ecdysozoa</taxon>
        <taxon>Arthropoda</taxon>
        <taxon>Chelicerata</taxon>
        <taxon>Arachnida</taxon>
        <taxon>Araneae</taxon>
        <taxon>Araneomorphae</taxon>
        <taxon>Entelegynae</taxon>
        <taxon>Araneoidea</taxon>
        <taxon>Araneidae</taxon>
        <taxon>Araneus</taxon>
    </lineage>
</organism>
<keyword evidence="1" id="KW-0472">Membrane</keyword>
<evidence type="ECO:0000313" key="3">
    <source>
        <dbReference type="Proteomes" id="UP000499080"/>
    </source>
</evidence>
<reference evidence="2 3" key="1">
    <citation type="journal article" date="2019" name="Sci. Rep.">
        <title>Orb-weaving spider Araneus ventricosus genome elucidates the spidroin gene catalogue.</title>
        <authorList>
            <person name="Kono N."/>
            <person name="Nakamura H."/>
            <person name="Ohtoshi R."/>
            <person name="Moran D.A.P."/>
            <person name="Shinohara A."/>
            <person name="Yoshida Y."/>
            <person name="Fujiwara M."/>
            <person name="Mori M."/>
            <person name="Tomita M."/>
            <person name="Arakawa K."/>
        </authorList>
    </citation>
    <scope>NUCLEOTIDE SEQUENCE [LARGE SCALE GENOMIC DNA]</scope>
</reference>
<proteinExistence type="predicted"/>
<comment type="caution">
    <text evidence="2">The sequence shown here is derived from an EMBL/GenBank/DDBJ whole genome shotgun (WGS) entry which is preliminary data.</text>
</comment>
<gene>
    <name evidence="2" type="ORF">AVEN_50532_1</name>
</gene>
<keyword evidence="1" id="KW-0812">Transmembrane</keyword>
<evidence type="ECO:0000256" key="1">
    <source>
        <dbReference type="SAM" id="Phobius"/>
    </source>
</evidence>
<feature type="transmembrane region" description="Helical" evidence="1">
    <location>
        <begin position="75"/>
        <end position="93"/>
    </location>
</feature>
<evidence type="ECO:0000313" key="2">
    <source>
        <dbReference type="EMBL" id="GBL81947.1"/>
    </source>
</evidence>
<keyword evidence="1" id="KW-1133">Transmembrane helix</keyword>
<dbReference type="Proteomes" id="UP000499080">
    <property type="component" value="Unassembled WGS sequence"/>
</dbReference>
<keyword evidence="3" id="KW-1185">Reference proteome</keyword>